<sequence length="67" mass="7192">MEKKTGFPDGIGRPAGRALEGESLRSLEDLQGISEKELLRLHGIGKKAMGILKAAMEEKGLSLKVDS</sequence>
<evidence type="ECO:0000313" key="2">
    <source>
        <dbReference type="Proteomes" id="UP001519271"/>
    </source>
</evidence>
<gene>
    <name evidence="1" type="ORF">J2Z34_001726</name>
</gene>
<protein>
    <recommendedName>
        <fullName evidence="3">RNA polymerase alpha subunit C-terminal domain-containing protein</fullName>
    </recommendedName>
</protein>
<proteinExistence type="predicted"/>
<dbReference type="EMBL" id="JAGGKC010000012">
    <property type="protein sequence ID" value="MBP1919238.1"/>
    <property type="molecule type" value="Genomic_DNA"/>
</dbReference>
<organism evidence="1 2">
    <name type="scientific">Youngiibacter multivorans</name>
    <dbReference type="NCBI Taxonomy" id="937251"/>
    <lineage>
        <taxon>Bacteria</taxon>
        <taxon>Bacillati</taxon>
        <taxon>Bacillota</taxon>
        <taxon>Clostridia</taxon>
        <taxon>Eubacteriales</taxon>
        <taxon>Clostridiaceae</taxon>
        <taxon>Youngiibacter</taxon>
    </lineage>
</organism>
<keyword evidence="2" id="KW-1185">Reference proteome</keyword>
<dbReference type="Gene3D" id="1.10.150.20">
    <property type="entry name" value="5' to 3' exonuclease, C-terminal subdomain"/>
    <property type="match status" value="1"/>
</dbReference>
<dbReference type="SUPFAM" id="SSF47789">
    <property type="entry name" value="C-terminal domain of RNA polymerase alpha subunit"/>
    <property type="match status" value="1"/>
</dbReference>
<evidence type="ECO:0000313" key="1">
    <source>
        <dbReference type="EMBL" id="MBP1919238.1"/>
    </source>
</evidence>
<accession>A0ABS4G3X0</accession>
<name>A0ABS4G3X0_9CLOT</name>
<dbReference type="Proteomes" id="UP001519271">
    <property type="component" value="Unassembled WGS sequence"/>
</dbReference>
<comment type="caution">
    <text evidence="1">The sequence shown here is derived from an EMBL/GenBank/DDBJ whole genome shotgun (WGS) entry which is preliminary data.</text>
</comment>
<dbReference type="RefSeq" id="WP_209459445.1">
    <property type="nucleotide sequence ID" value="NZ_JAGGKC010000012.1"/>
</dbReference>
<evidence type="ECO:0008006" key="3">
    <source>
        <dbReference type="Google" id="ProtNLM"/>
    </source>
</evidence>
<reference evidence="1 2" key="1">
    <citation type="submission" date="2021-03" db="EMBL/GenBank/DDBJ databases">
        <title>Genomic Encyclopedia of Type Strains, Phase IV (KMG-IV): sequencing the most valuable type-strain genomes for metagenomic binning, comparative biology and taxonomic classification.</title>
        <authorList>
            <person name="Goeker M."/>
        </authorList>
    </citation>
    <scope>NUCLEOTIDE SEQUENCE [LARGE SCALE GENOMIC DNA]</scope>
    <source>
        <strain evidence="1 2">DSM 6139</strain>
    </source>
</reference>